<sequence>MPAKKTTKKTAAKKAKADSSLTETKDLVTDPVKLSPFVKKQQQKLLELHADLMEALHGVQSEAIKAGSGDSDAGNGQHQGDAGSDSYDRDLALSMLEKEKDALHEIEMALDRIAQGTYGICEMSGEKIPKERLEVLPFARLTRDCQEKWEAEQRSRGVAPGEYGFGAFADSNRSVSLDSSDD</sequence>
<feature type="region of interest" description="Disordered" evidence="5">
    <location>
        <begin position="153"/>
        <end position="182"/>
    </location>
</feature>
<organism evidence="7 8">
    <name type="scientific">Roseibacillus ishigakijimensis</name>
    <dbReference type="NCBI Taxonomy" id="454146"/>
    <lineage>
        <taxon>Bacteria</taxon>
        <taxon>Pseudomonadati</taxon>
        <taxon>Verrucomicrobiota</taxon>
        <taxon>Verrucomicrobiia</taxon>
        <taxon>Verrucomicrobiales</taxon>
        <taxon>Verrucomicrobiaceae</taxon>
        <taxon>Roseibacillus</taxon>
    </lineage>
</organism>
<dbReference type="InterPro" id="IPR020458">
    <property type="entry name" value="Znf_DskA_TraR_CS"/>
</dbReference>
<gene>
    <name evidence="7" type="ORF">JIN78_09100</name>
</gene>
<dbReference type="InterPro" id="IPR000962">
    <property type="entry name" value="Znf_DskA_TraR"/>
</dbReference>
<protein>
    <submittedName>
        <fullName evidence="7">TraR/DksA C4-type zinc finger protein</fullName>
    </submittedName>
</protein>
<dbReference type="EMBL" id="JAENIO010000020">
    <property type="protein sequence ID" value="MBK1834216.1"/>
    <property type="molecule type" value="Genomic_DNA"/>
</dbReference>
<evidence type="ECO:0000256" key="4">
    <source>
        <dbReference type="PROSITE-ProRule" id="PRU00510"/>
    </source>
</evidence>
<dbReference type="PANTHER" id="PTHR33823">
    <property type="entry name" value="RNA POLYMERASE-BINDING TRANSCRIPTION FACTOR DKSA-RELATED"/>
    <property type="match status" value="1"/>
</dbReference>
<dbReference type="RefSeq" id="WP_200391652.1">
    <property type="nucleotide sequence ID" value="NZ_JAENIO010000020.1"/>
</dbReference>
<dbReference type="InterPro" id="IPR037187">
    <property type="entry name" value="DnaK_N"/>
</dbReference>
<keyword evidence="1" id="KW-0479">Metal-binding</keyword>
<dbReference type="GO" id="GO:0008270">
    <property type="term" value="F:zinc ion binding"/>
    <property type="evidence" value="ECO:0007669"/>
    <property type="project" value="UniProtKB-KW"/>
</dbReference>
<keyword evidence="8" id="KW-1185">Reference proteome</keyword>
<dbReference type="AlphaFoldDB" id="A0A934RTH4"/>
<dbReference type="PROSITE" id="PS51128">
    <property type="entry name" value="ZF_DKSA_2"/>
    <property type="match status" value="1"/>
</dbReference>
<feature type="compositionally biased region" description="Polar residues" evidence="5">
    <location>
        <begin position="171"/>
        <end position="182"/>
    </location>
</feature>
<evidence type="ECO:0000256" key="1">
    <source>
        <dbReference type="ARBA" id="ARBA00022723"/>
    </source>
</evidence>
<feature type="zinc finger region" description="dksA C4-type" evidence="4">
    <location>
        <begin position="121"/>
        <end position="145"/>
    </location>
</feature>
<evidence type="ECO:0000256" key="5">
    <source>
        <dbReference type="SAM" id="MobiDB-lite"/>
    </source>
</evidence>
<evidence type="ECO:0000313" key="8">
    <source>
        <dbReference type="Proteomes" id="UP000604083"/>
    </source>
</evidence>
<dbReference type="PROSITE" id="PS01102">
    <property type="entry name" value="ZF_DKSA_1"/>
    <property type="match status" value="1"/>
</dbReference>
<evidence type="ECO:0000259" key="6">
    <source>
        <dbReference type="Pfam" id="PF01258"/>
    </source>
</evidence>
<feature type="region of interest" description="Disordered" evidence="5">
    <location>
        <begin position="1"/>
        <end position="26"/>
    </location>
</feature>
<comment type="caution">
    <text evidence="7">The sequence shown here is derived from an EMBL/GenBank/DDBJ whole genome shotgun (WGS) entry which is preliminary data.</text>
</comment>
<dbReference type="SUPFAM" id="SSF109635">
    <property type="entry name" value="DnaK suppressor protein DksA, alpha-hairpin domain"/>
    <property type="match status" value="1"/>
</dbReference>
<feature type="compositionally biased region" description="Basic residues" evidence="5">
    <location>
        <begin position="1"/>
        <end position="14"/>
    </location>
</feature>
<evidence type="ECO:0000313" key="7">
    <source>
        <dbReference type="EMBL" id="MBK1834216.1"/>
    </source>
</evidence>
<dbReference type="Pfam" id="PF01258">
    <property type="entry name" value="zf-dskA_traR"/>
    <property type="match status" value="1"/>
</dbReference>
<feature type="region of interest" description="Disordered" evidence="5">
    <location>
        <begin position="63"/>
        <end position="88"/>
    </location>
</feature>
<evidence type="ECO:0000256" key="3">
    <source>
        <dbReference type="ARBA" id="ARBA00022833"/>
    </source>
</evidence>
<accession>A0A934RTH4</accession>
<name>A0A934RTH4_9BACT</name>
<dbReference type="Proteomes" id="UP000604083">
    <property type="component" value="Unassembled WGS sequence"/>
</dbReference>
<proteinExistence type="predicted"/>
<reference evidence="7" key="1">
    <citation type="submission" date="2021-01" db="EMBL/GenBank/DDBJ databases">
        <title>Modified the classification status of verrucomicrobia.</title>
        <authorList>
            <person name="Feng X."/>
        </authorList>
    </citation>
    <scope>NUCLEOTIDE SEQUENCE</scope>
    <source>
        <strain evidence="7">KCTC 12986</strain>
    </source>
</reference>
<dbReference type="Gene3D" id="1.20.120.910">
    <property type="entry name" value="DksA, coiled-coil domain"/>
    <property type="match status" value="1"/>
</dbReference>
<feature type="domain" description="Zinc finger DksA/TraR C4-type" evidence="6">
    <location>
        <begin position="116"/>
        <end position="148"/>
    </location>
</feature>
<keyword evidence="3" id="KW-0862">Zinc</keyword>
<evidence type="ECO:0000256" key="2">
    <source>
        <dbReference type="ARBA" id="ARBA00022771"/>
    </source>
</evidence>
<dbReference type="SUPFAM" id="SSF57716">
    <property type="entry name" value="Glucocorticoid receptor-like (DNA-binding domain)"/>
    <property type="match status" value="1"/>
</dbReference>
<dbReference type="PANTHER" id="PTHR33823:SF4">
    <property type="entry name" value="GENERAL STRESS PROTEIN 16O"/>
    <property type="match status" value="1"/>
</dbReference>
<keyword evidence="2" id="KW-0863">Zinc-finger</keyword>